<keyword evidence="1" id="KW-0732">Signal</keyword>
<proteinExistence type="predicted"/>
<evidence type="ECO:0000256" key="1">
    <source>
        <dbReference type="ARBA" id="ARBA00022729"/>
    </source>
</evidence>
<dbReference type="Proteomes" id="UP001231362">
    <property type="component" value="Unassembled WGS sequence"/>
</dbReference>
<dbReference type="RefSeq" id="WP_307149522.1">
    <property type="nucleotide sequence ID" value="NZ_JAUSTU010000004.1"/>
</dbReference>
<evidence type="ECO:0000313" key="4">
    <source>
        <dbReference type="Proteomes" id="UP001231362"/>
    </source>
</evidence>
<evidence type="ECO:0000313" key="3">
    <source>
        <dbReference type="EMBL" id="MDQ0154942.1"/>
    </source>
</evidence>
<dbReference type="CDD" id="cd14667">
    <property type="entry name" value="3D_containing_proteins"/>
    <property type="match status" value="1"/>
</dbReference>
<accession>A0ABT9V1W2</accession>
<protein>
    <submittedName>
        <fullName evidence="3">3D (Asp-Asp-Asp) domain-containing protein</fullName>
    </submittedName>
</protein>
<dbReference type="EMBL" id="JAUSTU010000004">
    <property type="protein sequence ID" value="MDQ0154942.1"/>
    <property type="molecule type" value="Genomic_DNA"/>
</dbReference>
<sequence>MATENQRLQDEIARLKATAWQPFEVTAYTAGYESTQKQAGEVGYGITASGTQVTEGRTIACPPSLPFGTVVEIEGIGERVCEDRGGAIKEGHIDVYMADLNEAQSFGRQKRFARIIREAE</sequence>
<dbReference type="InterPro" id="IPR051933">
    <property type="entry name" value="Resuscitation_pf_RpfB"/>
</dbReference>
<comment type="caution">
    <text evidence="3">The sequence shown here is derived from an EMBL/GenBank/DDBJ whole genome shotgun (WGS) entry which is preliminary data.</text>
</comment>
<dbReference type="InterPro" id="IPR036908">
    <property type="entry name" value="RlpA-like_sf"/>
</dbReference>
<reference evidence="3 4" key="1">
    <citation type="submission" date="2023-07" db="EMBL/GenBank/DDBJ databases">
        <title>Genomic Encyclopedia of Type Strains, Phase IV (KMG-IV): sequencing the most valuable type-strain genomes for metagenomic binning, comparative biology and taxonomic classification.</title>
        <authorList>
            <person name="Goeker M."/>
        </authorList>
    </citation>
    <scope>NUCLEOTIDE SEQUENCE [LARGE SCALE GENOMIC DNA]</scope>
    <source>
        <strain evidence="3 4">DSM 23948</strain>
    </source>
</reference>
<dbReference type="InterPro" id="IPR059180">
    <property type="entry name" value="3D_YorM"/>
</dbReference>
<keyword evidence="4" id="KW-1185">Reference proteome</keyword>
<dbReference type="Pfam" id="PF06725">
    <property type="entry name" value="3D"/>
    <property type="match status" value="1"/>
</dbReference>
<dbReference type="PANTHER" id="PTHR39160:SF4">
    <property type="entry name" value="RESUSCITATION-PROMOTING FACTOR RPFB"/>
    <property type="match status" value="1"/>
</dbReference>
<dbReference type="Gene3D" id="2.40.40.10">
    <property type="entry name" value="RlpA-like domain"/>
    <property type="match status" value="1"/>
</dbReference>
<dbReference type="PANTHER" id="PTHR39160">
    <property type="entry name" value="CELL WALL-BINDING PROTEIN YOCH"/>
    <property type="match status" value="1"/>
</dbReference>
<gene>
    <name evidence="3" type="ORF">J2S07_001246</name>
</gene>
<organism evidence="3 4">
    <name type="scientific">Anoxybacillus andreesenii</name>
    <dbReference type="NCBI Taxonomy" id="1325932"/>
    <lineage>
        <taxon>Bacteria</taxon>
        <taxon>Bacillati</taxon>
        <taxon>Bacillota</taxon>
        <taxon>Bacilli</taxon>
        <taxon>Bacillales</taxon>
        <taxon>Anoxybacillaceae</taxon>
        <taxon>Anoxybacillus</taxon>
    </lineage>
</organism>
<evidence type="ECO:0000259" key="2">
    <source>
        <dbReference type="Pfam" id="PF06725"/>
    </source>
</evidence>
<dbReference type="InterPro" id="IPR010611">
    <property type="entry name" value="3D_dom"/>
</dbReference>
<feature type="domain" description="3D" evidence="2">
    <location>
        <begin position="57"/>
        <end position="115"/>
    </location>
</feature>
<name>A0ABT9V1W2_9BACL</name>